<evidence type="ECO:0000259" key="9">
    <source>
        <dbReference type="PROSITE" id="PS00388"/>
    </source>
</evidence>
<evidence type="ECO:0000256" key="2">
    <source>
        <dbReference type="ARBA" id="ARBA00004123"/>
    </source>
</evidence>
<dbReference type="InterPro" id="IPR034642">
    <property type="entry name" value="Proteasome_subunit_alpha6"/>
</dbReference>
<dbReference type="PROSITE" id="PS51475">
    <property type="entry name" value="PROTEASOME_ALPHA_2"/>
    <property type="match status" value="1"/>
</dbReference>
<feature type="region of interest" description="Disordered" evidence="8">
    <location>
        <begin position="435"/>
        <end position="455"/>
    </location>
</feature>
<dbReference type="Gene3D" id="1.10.8.60">
    <property type="match status" value="1"/>
</dbReference>
<feature type="compositionally biased region" description="Basic residues" evidence="8">
    <location>
        <begin position="731"/>
        <end position="745"/>
    </location>
</feature>
<proteinExistence type="inferred from homology"/>
<dbReference type="Proteomes" id="UP000095285">
    <property type="component" value="Unassembled WGS sequence"/>
</dbReference>
<dbReference type="GO" id="GO:0019773">
    <property type="term" value="C:proteasome core complex, alpha-subunit complex"/>
    <property type="evidence" value="ECO:0007669"/>
    <property type="project" value="UniProtKB-UniRule"/>
</dbReference>
<dbReference type="CDD" id="cd03754">
    <property type="entry name" value="proteasome_alpha_type_6"/>
    <property type="match status" value="1"/>
</dbReference>
<evidence type="ECO:0000256" key="8">
    <source>
        <dbReference type="SAM" id="MobiDB-lite"/>
    </source>
</evidence>
<dbReference type="GO" id="GO:0003677">
    <property type="term" value="F:DNA binding"/>
    <property type="evidence" value="ECO:0007669"/>
    <property type="project" value="TreeGrafter"/>
</dbReference>
<dbReference type="InterPro" id="IPR029055">
    <property type="entry name" value="Ntn_hydrolases_N"/>
</dbReference>
<dbReference type="GO" id="GO:0006511">
    <property type="term" value="P:ubiquitin-dependent protein catabolic process"/>
    <property type="evidence" value="ECO:0007669"/>
    <property type="project" value="InterPro"/>
</dbReference>
<evidence type="ECO:0000256" key="5">
    <source>
        <dbReference type="ARBA" id="ARBA00022942"/>
    </source>
</evidence>
<dbReference type="GO" id="GO:0061860">
    <property type="term" value="F:DNA clamp unloader activity"/>
    <property type="evidence" value="ECO:0007669"/>
    <property type="project" value="TreeGrafter"/>
</dbReference>
<keyword evidence="10" id="KW-1185">Reference proteome</keyword>
<comment type="subcellular location">
    <subcellularLocation>
        <location evidence="2">Nucleus</location>
    </subcellularLocation>
</comment>
<evidence type="ECO:0000256" key="7">
    <source>
        <dbReference type="PROSITE-ProRule" id="PRU00808"/>
    </source>
</evidence>
<dbReference type="InterPro" id="IPR003959">
    <property type="entry name" value="ATPase_AAA_core"/>
</dbReference>
<comment type="function">
    <text evidence="1">The proteasome is a multicatalytic proteinase complex which is characterized by its ability to cleave peptides with Arg, Phe, Tyr, Leu, and Glu adjacent to the leaving group at neutral or slightly basic pH. The proteasome has an ATP-dependent proteolytic activity.</text>
</comment>
<dbReference type="InterPro" id="IPR027417">
    <property type="entry name" value="P-loop_NTPase"/>
</dbReference>
<comment type="similarity">
    <text evidence="7">Belongs to the peptidase T1A family.</text>
</comment>
<dbReference type="Pfam" id="PF00227">
    <property type="entry name" value="Proteasome"/>
    <property type="match status" value="1"/>
</dbReference>
<feature type="region of interest" description="Disordered" evidence="8">
    <location>
        <begin position="299"/>
        <end position="321"/>
    </location>
</feature>
<dbReference type="InterPro" id="IPR001353">
    <property type="entry name" value="Proteasome_sua/b"/>
</dbReference>
<dbReference type="SUPFAM" id="SSF56235">
    <property type="entry name" value="N-terminal nucleophile aminohydrolases (Ntn hydrolases)"/>
    <property type="match status" value="1"/>
</dbReference>
<dbReference type="eggNOG" id="KOG1968">
    <property type="taxonomic scope" value="Eukaryota"/>
</dbReference>
<dbReference type="SUPFAM" id="SSF52540">
    <property type="entry name" value="P-loop containing nucleoside triphosphate hydrolases"/>
    <property type="match status" value="1"/>
</dbReference>
<dbReference type="Pfam" id="PF10584">
    <property type="entry name" value="Proteasome_A_N"/>
    <property type="match status" value="1"/>
</dbReference>
<organism evidence="10 11">
    <name type="scientific">Loa loa</name>
    <name type="common">Eye worm</name>
    <name type="synonym">Filaria loa</name>
    <dbReference type="NCBI Taxonomy" id="7209"/>
    <lineage>
        <taxon>Eukaryota</taxon>
        <taxon>Metazoa</taxon>
        <taxon>Ecdysozoa</taxon>
        <taxon>Nematoda</taxon>
        <taxon>Chromadorea</taxon>
        <taxon>Rhabditida</taxon>
        <taxon>Spirurina</taxon>
        <taxon>Spiruromorpha</taxon>
        <taxon>Filarioidea</taxon>
        <taxon>Onchocercidae</taxon>
        <taxon>Loa</taxon>
    </lineage>
</organism>
<keyword evidence="5 7" id="KW-0647">Proteasome</keyword>
<sequence>MATDDEVISEQSQVHLSNGTIISTDKNGTIASINGTTASSDKNMNDSLEKAAFGRKHLRRRSSLFFKNTEVNGVIPDGISNLGYLNSSNEKTLEEEVDTLKNNRRSSMRLQKSVYRTRSKAAIRKFEVICEPPPGSLKPILSSAAQKAVQRITMKAKGWNKHKRVHFHSIPNIHEITPRSGKIPGIVKMPDSPLTGKEFTVSASANDSMERDLFTTQPIILHDTTTNTFRNEPVRFLPAISETFQRHSEEEKVVEECLETKNDESNGGAVDFIANDDHASQSEQREGGNYMNAKRAVGHSEVSNQSGGNAAMKRTKRQEETTVTWVRGDRLRNLSIGTKEDINQNKENMNLNLSNDKRTNDVQQCNKASSGLQNLRSSLLFVPHAGPKAKVEKWLQGLPNQCDHLVDKEGALMWDQQEEIAGDSVVQPDNILAEKQSSRRSSFEELPKKQEKGNEYRRRSLLLQKAVSELPASNRRQTIIVGKVKGNLCDESPYPNSMCIENSDRYRCSPSAICSEIQQNIGEMDNDVILLDEQGLNGTPGNSLTFYKKKVHGRSTGQMTTNKTAVNSSSIYNGQLINREMSNILKREKKTVLIDEMDFAPFPTISNIGYAEIASVNYDLPCEIRQHQVPKTVSDNNNTFQVLFRRKSCSEDKESQKVAVADSRILLRSRSARKKWPKNGRWKSLTEELQWNTWSEVLRPVETNELIIDGPTVHKLCNWISMWKERLQKSKNRKRKVKVGSRRKKRDSDSFDSFDSDEEAEQLCNTAIIYGHCGSGKTSLVYAVSKRYEMHVLEIASNEKRNGLQLKCKLQGATHSHKFSMTRMVNQMFFQNGKDEEKMVEDSIILVDDCDVIYDKYDDGFWPALRALCKEARIPVIIICEDISLVRKQLGLEVPVLIFPLIRPEMQTVSSHLQELCAALNLSICSDVCSALAEQYNGDLRACINQLQFYAGEDSNSSLRMLMKRLKNGEQIEFETLPKKCHRISYNVILRYDHSYEPGAVLSSMDREEEDLHTVEKNDMHVAVKVTRSVLPAIEYFPLSDVILDYIPYLCIMNKASRTKMPASRRAQHYFDELHEVNMSRGSSAGFDRHITIFSPEGRVYQVEYAFKAINSTNLTAVGVKGVSCAVVAVQKRVPDKLIVAESVTSLYQLTPTIGCAMVGMIPDSKFQVKRAQIEAAEWKYKNGYNMSVEQLSRRMADLNQYYTQNAELRSLGCVMLLISYDDEEGPQIFRVDPAGYYRGMRGVGVGVKQQPANSFLEKKLKKKTDYDYEGTVQLALECLQSSLGVDLKASEVEVAVVTKDNRKFRKLSNTEVDHHLNAIAERD</sequence>
<evidence type="ECO:0000256" key="4">
    <source>
        <dbReference type="ARBA" id="ARBA00022490"/>
    </source>
</evidence>
<dbReference type="InterPro" id="IPR000426">
    <property type="entry name" value="Proteasome_asu_N"/>
</dbReference>
<accession>A0A1I7W310</accession>
<keyword evidence="6" id="KW-0539">Nucleus</keyword>
<dbReference type="Gene3D" id="3.40.50.300">
    <property type="entry name" value="P-loop containing nucleotide triphosphate hydrolases"/>
    <property type="match status" value="1"/>
</dbReference>
<evidence type="ECO:0000256" key="3">
    <source>
        <dbReference type="ARBA" id="ARBA00021332"/>
    </source>
</evidence>
<reference evidence="11" key="2">
    <citation type="submission" date="2016-11" db="UniProtKB">
        <authorList>
            <consortium name="WormBaseParasite"/>
        </authorList>
    </citation>
    <scope>IDENTIFICATION</scope>
</reference>
<dbReference type="GO" id="GO:0005524">
    <property type="term" value="F:ATP binding"/>
    <property type="evidence" value="ECO:0007669"/>
    <property type="project" value="InterPro"/>
</dbReference>
<dbReference type="STRING" id="7209.A0A1I7W310"/>
<name>A0A1I7W310_LOALO</name>
<feature type="compositionally biased region" description="Basic and acidic residues" evidence="8">
    <location>
        <begin position="441"/>
        <end position="455"/>
    </location>
</feature>
<evidence type="ECO:0000256" key="6">
    <source>
        <dbReference type="ARBA" id="ARBA00023242"/>
    </source>
</evidence>
<dbReference type="SMART" id="SM00948">
    <property type="entry name" value="Proteasome_A_N"/>
    <property type="match status" value="1"/>
</dbReference>
<protein>
    <recommendedName>
        <fullName evidence="3">Proteasome subunit alpha type-6</fullName>
    </recommendedName>
</protein>
<feature type="region of interest" description="Disordered" evidence="8">
    <location>
        <begin position="731"/>
        <end position="754"/>
    </location>
</feature>
<evidence type="ECO:0000313" key="11">
    <source>
        <dbReference type="WBParaSite" id="EN70_9046"/>
    </source>
</evidence>
<dbReference type="GO" id="GO:0005634">
    <property type="term" value="C:nucleus"/>
    <property type="evidence" value="ECO:0007669"/>
    <property type="project" value="UniProtKB-SubCell"/>
</dbReference>
<keyword evidence="4" id="KW-0963">Cytoplasm</keyword>
<dbReference type="WBParaSite" id="EN70_9046">
    <property type="protein sequence ID" value="EN70_9046"/>
    <property type="gene ID" value="EN70_9046"/>
</dbReference>
<dbReference type="PANTHER" id="PTHR23389:SF21">
    <property type="entry name" value="ATPASE FAMILY AAA DOMAIN-CONTAINING PROTEIN 5"/>
    <property type="match status" value="1"/>
</dbReference>
<feature type="domain" description="Proteasome alpha-type subunits" evidence="9">
    <location>
        <begin position="1087"/>
        <end position="1109"/>
    </location>
</feature>
<dbReference type="Gene3D" id="3.60.20.10">
    <property type="entry name" value="Glutamine Phosphoribosylpyrophosphate, subunit 1, domain 1"/>
    <property type="match status" value="1"/>
</dbReference>
<dbReference type="FunFam" id="3.60.20.10:FF:000072">
    <property type="entry name" value="Proteasome subunit alpha type"/>
    <property type="match status" value="1"/>
</dbReference>
<dbReference type="GO" id="GO:0016887">
    <property type="term" value="F:ATP hydrolysis activity"/>
    <property type="evidence" value="ECO:0007669"/>
    <property type="project" value="InterPro"/>
</dbReference>
<evidence type="ECO:0000313" key="10">
    <source>
        <dbReference type="Proteomes" id="UP000095285"/>
    </source>
</evidence>
<dbReference type="PANTHER" id="PTHR23389">
    <property type="entry name" value="CHROMOSOME TRANSMISSION FIDELITY FACTOR 18"/>
    <property type="match status" value="1"/>
</dbReference>
<dbReference type="Pfam" id="PF00004">
    <property type="entry name" value="AAA"/>
    <property type="match status" value="1"/>
</dbReference>
<evidence type="ECO:0000256" key="1">
    <source>
        <dbReference type="ARBA" id="ARBA00002000"/>
    </source>
</evidence>
<dbReference type="InterPro" id="IPR023332">
    <property type="entry name" value="Proteasome_alpha-type"/>
</dbReference>
<reference evidence="10" key="1">
    <citation type="submission" date="2012-04" db="EMBL/GenBank/DDBJ databases">
        <title>The Genome Sequence of Loa loa.</title>
        <authorList>
            <consortium name="The Broad Institute Genome Sequencing Platform"/>
            <consortium name="Broad Institute Genome Sequencing Center for Infectious Disease"/>
            <person name="Nutman T.B."/>
            <person name="Fink D.L."/>
            <person name="Russ C."/>
            <person name="Young S."/>
            <person name="Zeng Q."/>
            <person name="Gargeya S."/>
            <person name="Alvarado L."/>
            <person name="Berlin A."/>
            <person name="Chapman S.B."/>
            <person name="Chen Z."/>
            <person name="Freedman E."/>
            <person name="Gellesch M."/>
            <person name="Goldberg J."/>
            <person name="Griggs A."/>
            <person name="Gujja S."/>
            <person name="Heilman E.R."/>
            <person name="Heiman D."/>
            <person name="Howarth C."/>
            <person name="Mehta T."/>
            <person name="Neiman D."/>
            <person name="Pearson M."/>
            <person name="Roberts A."/>
            <person name="Saif S."/>
            <person name="Shea T."/>
            <person name="Shenoy N."/>
            <person name="Sisk P."/>
            <person name="Stolte C."/>
            <person name="Sykes S."/>
            <person name="White J."/>
            <person name="Yandava C."/>
            <person name="Haas B."/>
            <person name="Henn M.R."/>
            <person name="Nusbaum C."/>
            <person name="Birren B."/>
        </authorList>
    </citation>
    <scope>NUCLEOTIDE SEQUENCE [LARGE SCALE GENOMIC DNA]</scope>
</reference>
<dbReference type="PROSITE" id="PS00388">
    <property type="entry name" value="PROTEASOME_ALPHA_1"/>
    <property type="match status" value="1"/>
</dbReference>